<accession>A0A6U3UIY3</accession>
<evidence type="ECO:0000313" key="2">
    <source>
        <dbReference type="EMBL" id="CAD9594701.1"/>
    </source>
</evidence>
<organism evidence="1">
    <name type="scientific">Skeletonema marinoi</name>
    <dbReference type="NCBI Taxonomy" id="267567"/>
    <lineage>
        <taxon>Eukaryota</taxon>
        <taxon>Sar</taxon>
        <taxon>Stramenopiles</taxon>
        <taxon>Ochrophyta</taxon>
        <taxon>Bacillariophyta</taxon>
        <taxon>Coscinodiscophyceae</taxon>
        <taxon>Thalassiosirophycidae</taxon>
        <taxon>Thalassiosirales</taxon>
        <taxon>Skeletonemataceae</taxon>
        <taxon>Skeletonema</taxon>
        <taxon>Skeletonema marinoi-dohrnii complex</taxon>
    </lineage>
</organism>
<dbReference type="AlphaFoldDB" id="A0A6U3UIY3"/>
<gene>
    <name evidence="1" type="ORF">SMAR0320_LOCUS8270</name>
    <name evidence="2" type="ORF">SMAR0320_LOCUS8271</name>
</gene>
<reference evidence="1" key="1">
    <citation type="submission" date="2021-01" db="EMBL/GenBank/DDBJ databases">
        <authorList>
            <person name="Corre E."/>
            <person name="Pelletier E."/>
            <person name="Niang G."/>
            <person name="Scheremetjew M."/>
            <person name="Finn R."/>
            <person name="Kale V."/>
            <person name="Holt S."/>
            <person name="Cochrane G."/>
            <person name="Meng A."/>
            <person name="Brown T."/>
            <person name="Cohen L."/>
        </authorList>
    </citation>
    <scope>NUCLEOTIDE SEQUENCE</scope>
    <source>
        <strain evidence="1">SM1012Den-03</strain>
    </source>
</reference>
<protein>
    <submittedName>
        <fullName evidence="1">Uncharacterized protein</fullName>
    </submittedName>
</protein>
<name>A0A6U3UIY3_9STRA</name>
<sequence length="121" mass="13887">MMDCDNGGKFYPLHNDVCSYTGVNFGPILSEKDLEEGKARWYHWVRMLMGCKPSPYIAVKMTLVAEEVFGGDRHDEGNPYQWTTTRTNLPGSADYYPGKSWMEKIRKDGRFGCRLVHICGR</sequence>
<dbReference type="EMBL" id="HBGZ01011544">
    <property type="protein sequence ID" value="CAD9594701.1"/>
    <property type="molecule type" value="Transcribed_RNA"/>
</dbReference>
<evidence type="ECO:0000313" key="1">
    <source>
        <dbReference type="EMBL" id="CAD9594699.1"/>
    </source>
</evidence>
<proteinExistence type="predicted"/>
<dbReference type="EMBL" id="HBGZ01011543">
    <property type="protein sequence ID" value="CAD9594699.1"/>
    <property type="molecule type" value="Transcribed_RNA"/>
</dbReference>